<keyword evidence="3 11" id="KW-0158">Chromosome</keyword>
<evidence type="ECO:0000256" key="6">
    <source>
        <dbReference type="ARBA" id="ARBA00022729"/>
    </source>
</evidence>
<feature type="domain" description="EF-hand" evidence="13">
    <location>
        <begin position="1"/>
        <end position="35"/>
    </location>
</feature>
<keyword evidence="8 11" id="KW-0995">Kinetochore</keyword>
<name>A0A8J6LHU5_TENMO</name>
<gene>
    <name evidence="14" type="ORF">GEV33_003409</name>
</gene>
<dbReference type="InterPro" id="IPR002048">
    <property type="entry name" value="EF_hand_dom"/>
</dbReference>
<dbReference type="GO" id="GO:0007094">
    <property type="term" value="P:mitotic spindle assembly checkpoint signaling"/>
    <property type="evidence" value="ECO:0007669"/>
    <property type="project" value="UniProtKB-UniRule"/>
</dbReference>
<feature type="compositionally biased region" description="Basic and acidic residues" evidence="12">
    <location>
        <begin position="284"/>
        <end position="295"/>
    </location>
</feature>
<dbReference type="Gene3D" id="1.10.100.10">
    <property type="entry name" value="Insulin-like"/>
    <property type="match status" value="1"/>
</dbReference>
<evidence type="ECO:0000256" key="5">
    <source>
        <dbReference type="ARBA" id="ARBA00022685"/>
    </source>
</evidence>
<dbReference type="Proteomes" id="UP000719412">
    <property type="component" value="Unassembled WGS sequence"/>
</dbReference>
<comment type="subcellular location">
    <subcellularLocation>
        <location evidence="1 11">Chromosome</location>
        <location evidence="1 11">Centromere</location>
        <location evidence="1 11">Kinetochore</location>
    </subcellularLocation>
</comment>
<keyword evidence="10 11" id="KW-0137">Centromere</keyword>
<comment type="similarity">
    <text evidence="2 11">Belongs to the ZWILCH family.</text>
</comment>
<protein>
    <recommendedName>
        <fullName evidence="11">Protein zwilch</fullName>
    </recommendedName>
</protein>
<dbReference type="PROSITE" id="PS50222">
    <property type="entry name" value="EF_HAND_2"/>
    <property type="match status" value="1"/>
</dbReference>
<evidence type="ECO:0000256" key="4">
    <source>
        <dbReference type="ARBA" id="ARBA00022618"/>
    </source>
</evidence>
<keyword evidence="9 11" id="KW-0131">Cell cycle</keyword>
<keyword evidence="15" id="KW-1185">Reference proteome</keyword>
<organism evidence="14 15">
    <name type="scientific">Tenebrio molitor</name>
    <name type="common">Yellow mealworm beetle</name>
    <dbReference type="NCBI Taxonomy" id="7067"/>
    <lineage>
        <taxon>Eukaryota</taxon>
        <taxon>Metazoa</taxon>
        <taxon>Ecdysozoa</taxon>
        <taxon>Arthropoda</taxon>
        <taxon>Hexapoda</taxon>
        <taxon>Insecta</taxon>
        <taxon>Pterygota</taxon>
        <taxon>Neoptera</taxon>
        <taxon>Endopterygota</taxon>
        <taxon>Coleoptera</taxon>
        <taxon>Polyphaga</taxon>
        <taxon>Cucujiformia</taxon>
        <taxon>Tenebrionidae</taxon>
        <taxon>Tenebrio</taxon>
    </lineage>
</organism>
<dbReference type="AlphaFoldDB" id="A0A8J6LHU5"/>
<accession>A0A8J6LHU5</accession>
<dbReference type="Pfam" id="PF09817">
    <property type="entry name" value="Zwilch"/>
    <property type="match status" value="1"/>
</dbReference>
<dbReference type="GO" id="GO:0051301">
    <property type="term" value="P:cell division"/>
    <property type="evidence" value="ECO:0007669"/>
    <property type="project" value="UniProtKB-UniRule"/>
</dbReference>
<dbReference type="SUPFAM" id="SSF56994">
    <property type="entry name" value="Insulin-like"/>
    <property type="match status" value="1"/>
</dbReference>
<evidence type="ECO:0000256" key="12">
    <source>
        <dbReference type="SAM" id="MobiDB-lite"/>
    </source>
</evidence>
<dbReference type="GO" id="GO:0005576">
    <property type="term" value="C:extracellular region"/>
    <property type="evidence" value="ECO:0007669"/>
    <property type="project" value="UniProtKB-ARBA"/>
</dbReference>
<dbReference type="SUPFAM" id="SSF47473">
    <property type="entry name" value="EF-hand"/>
    <property type="match status" value="1"/>
</dbReference>
<dbReference type="InterPro" id="IPR036438">
    <property type="entry name" value="Insulin-like_sf"/>
</dbReference>
<keyword evidence="6" id="KW-0732">Signal</keyword>
<keyword evidence="7 11" id="KW-0498">Mitosis</keyword>
<reference evidence="14" key="1">
    <citation type="journal article" date="2020" name="J Insects Food Feed">
        <title>The yellow mealworm (Tenebrio molitor) genome: a resource for the emerging insects as food and feed industry.</title>
        <authorList>
            <person name="Eriksson T."/>
            <person name="Andere A."/>
            <person name="Kelstrup H."/>
            <person name="Emery V."/>
            <person name="Picard C."/>
        </authorList>
    </citation>
    <scope>NUCLEOTIDE SEQUENCE</scope>
    <source>
        <strain evidence="14">Stoneville</strain>
        <tissue evidence="14">Whole head</tissue>
    </source>
</reference>
<evidence type="ECO:0000256" key="1">
    <source>
        <dbReference type="ARBA" id="ARBA00004629"/>
    </source>
</evidence>
<dbReference type="InterPro" id="IPR018630">
    <property type="entry name" value="Zwilch"/>
</dbReference>
<comment type="caution">
    <text evidence="14">The sequence shown here is derived from an EMBL/GenBank/DDBJ whole genome shotgun (WGS) entry which is preliminary data.</text>
</comment>
<evidence type="ECO:0000313" key="15">
    <source>
        <dbReference type="Proteomes" id="UP000719412"/>
    </source>
</evidence>
<comment type="function">
    <text evidence="11">Essential component of the mitotic checkpoint, which prevents cells from prematurely exiting mitosis. Required for the assembly of the dynein-dynactin and MAD1-MAD2 complexes onto kinetochores. Its function related to the spindle assembly machinery is proposed to depend on its association in the mitotic RZZ complex.</text>
</comment>
<sequence length="630" mass="73106">MELNLISIFQDYDKTNCGTVSAEHFERALSLRGLLNIISRQEFDAVCKCFSFERGMRDEVDYRSFIKGLNIMSQSDWEEAWHKEKYTRCRETLIKHLYWACEKDIYRLTRRSDQNGFNNYINNVDEEFPWMAPKKAKRLLRFRRGVNRRAGSSITSECCKSSGCTWEEYAEYCPTNKRYTSGIIAIKIAFSWTCHPNKNDDSAHKTMHLKKLDGCLLRVHSLARAGNIVSPVKHMVMRGVMLGRICMSQSTKTITTELPTYLKALLDEDLTVKLVCREEKDAELQQNAHTEKNPDNTEVSNLDLTGTPLQTDLGGDDSICGDLIAERPPSWTVREAKQHPLTLIHASLKEWSRKDLDLKNLRHEDILDKLWDTLKHCETLSDLRESILFFFEELSQSPTKKMISTEDKSVMAELVNAIMDCKIAIPTLNFVQSLELLVQFGLEKLKNDYIVIINNFYGMAKSTIEKEWSQWNSKSSAVNVANSRISINPRAPITSLENNKLKLSYLYSLHKFTEFIFIYKENLPMLEECFHSFCMSLFKQFVVNFRKNSDMRLQLCQFSSNISFADAEKFIKNAFLTAWSVKMVSQQLTTIFHFSEHPIFPPSIYDRYDIKYECNDDQNLYVTKVMIVTD</sequence>
<keyword evidence="4 11" id="KW-0132">Cell division</keyword>
<dbReference type="Gene3D" id="1.10.238.10">
    <property type="entry name" value="EF-hand"/>
    <property type="match status" value="1"/>
</dbReference>
<reference evidence="14" key="2">
    <citation type="submission" date="2021-08" db="EMBL/GenBank/DDBJ databases">
        <authorList>
            <person name="Eriksson T."/>
        </authorList>
    </citation>
    <scope>NUCLEOTIDE SEQUENCE</scope>
    <source>
        <strain evidence="14">Stoneville</strain>
        <tissue evidence="14">Whole head</tissue>
    </source>
</reference>
<evidence type="ECO:0000256" key="11">
    <source>
        <dbReference type="RuleBase" id="RU369076"/>
    </source>
</evidence>
<dbReference type="PANTHER" id="PTHR15995">
    <property type="entry name" value="PROTEIN ZWILCH HOMOLOG"/>
    <property type="match status" value="1"/>
</dbReference>
<evidence type="ECO:0000256" key="9">
    <source>
        <dbReference type="ARBA" id="ARBA00023306"/>
    </source>
</evidence>
<dbReference type="EMBL" id="JABDTM020014695">
    <property type="protein sequence ID" value="KAH0819382.1"/>
    <property type="molecule type" value="Genomic_DNA"/>
</dbReference>
<evidence type="ECO:0000256" key="7">
    <source>
        <dbReference type="ARBA" id="ARBA00022776"/>
    </source>
</evidence>
<comment type="subunit">
    <text evidence="11">Component of the RZZ complex.</text>
</comment>
<evidence type="ECO:0000313" key="14">
    <source>
        <dbReference type="EMBL" id="KAH0819382.1"/>
    </source>
</evidence>
<dbReference type="CDD" id="cd04365">
    <property type="entry name" value="IlGF_relaxin_like"/>
    <property type="match status" value="1"/>
</dbReference>
<evidence type="ECO:0000259" key="13">
    <source>
        <dbReference type="PROSITE" id="PS50222"/>
    </source>
</evidence>
<dbReference type="GO" id="GO:1990423">
    <property type="term" value="C:RZZ complex"/>
    <property type="evidence" value="ECO:0007669"/>
    <property type="project" value="UniProtKB-UniRule"/>
</dbReference>
<evidence type="ECO:0000256" key="3">
    <source>
        <dbReference type="ARBA" id="ARBA00022454"/>
    </source>
</evidence>
<evidence type="ECO:0000256" key="8">
    <source>
        <dbReference type="ARBA" id="ARBA00022838"/>
    </source>
</evidence>
<evidence type="ECO:0000256" key="10">
    <source>
        <dbReference type="ARBA" id="ARBA00023328"/>
    </source>
</evidence>
<evidence type="ECO:0000256" key="2">
    <source>
        <dbReference type="ARBA" id="ARBA00009062"/>
    </source>
</evidence>
<dbReference type="Gene3D" id="1.10.287.1880">
    <property type="match status" value="1"/>
</dbReference>
<proteinExistence type="inferred from homology"/>
<dbReference type="GO" id="GO:0005509">
    <property type="term" value="F:calcium ion binding"/>
    <property type="evidence" value="ECO:0007669"/>
    <property type="project" value="InterPro"/>
</dbReference>
<dbReference type="GO" id="GO:0034501">
    <property type="term" value="P:protein localization to kinetochore"/>
    <property type="evidence" value="ECO:0007669"/>
    <property type="project" value="UniProtKB-UniRule"/>
</dbReference>
<dbReference type="PANTHER" id="PTHR15995:SF1">
    <property type="entry name" value="PROTEIN ZWILCH HOMOLOG"/>
    <property type="match status" value="1"/>
</dbReference>
<keyword evidence="5" id="KW-0165">Cleavage on pair of basic residues</keyword>
<dbReference type="InterPro" id="IPR011992">
    <property type="entry name" value="EF-hand-dom_pair"/>
</dbReference>
<feature type="region of interest" description="Disordered" evidence="12">
    <location>
        <begin position="284"/>
        <end position="303"/>
    </location>
</feature>